<sequence>MALCATSSYYEPQEIAARILPNVVVLTIDPHSDVRSKAFQAVEQFLQIVKQYHEKTSGGDSSECMGSTISSLPGNASILGWAMNSLTTKGKPFEQITQAMPPKSTSPLVSVVPTTLVSSIHTQSTTTLVRGGSLDYGGDMADQPAPVSPTSTNDWGELENSIDIHEDEEIEKDGWDDMLPLEDEKLPPALANIEAAQKRLVVHTKPQGSIPRPKSTSHVSKDAYDDLWGSITAPDPAPAPKLASRSSNLNVKAAAAGGSGSGCVVDEDDPWAAIAAPAPAKGYSYKTSLIVGVADAIQKESLHFCVTILLKGLMNQMLMATSLTLDSIRLDVNGNVQV</sequence>
<dbReference type="EMBL" id="OX465081">
    <property type="protein sequence ID" value="CAI9287329.1"/>
    <property type="molecule type" value="Genomic_DNA"/>
</dbReference>
<dbReference type="PANTHER" id="PTHR12984:SF3">
    <property type="entry name" value="N-TERMINAL KINASE-LIKE PROTEIN"/>
    <property type="match status" value="1"/>
</dbReference>
<gene>
    <name evidence="1" type="ORF">LSALG_LOCUS26694</name>
</gene>
<dbReference type="PANTHER" id="PTHR12984">
    <property type="entry name" value="SCY1-RELATED S/T PROTEIN KINASE-LIKE"/>
    <property type="match status" value="1"/>
</dbReference>
<proteinExistence type="predicted"/>
<reference evidence="1" key="1">
    <citation type="submission" date="2023-04" db="EMBL/GenBank/DDBJ databases">
        <authorList>
            <person name="Vijverberg K."/>
            <person name="Xiong W."/>
            <person name="Schranz E."/>
        </authorList>
    </citation>
    <scope>NUCLEOTIDE SEQUENCE</scope>
</reference>
<dbReference type="InterPro" id="IPR011989">
    <property type="entry name" value="ARM-like"/>
</dbReference>
<evidence type="ECO:0000313" key="1">
    <source>
        <dbReference type="EMBL" id="CAI9287329.1"/>
    </source>
</evidence>
<evidence type="ECO:0000313" key="2">
    <source>
        <dbReference type="Proteomes" id="UP001177003"/>
    </source>
</evidence>
<accession>A0AA35Z7Z4</accession>
<protein>
    <submittedName>
        <fullName evidence="1">Uncharacterized protein</fullName>
    </submittedName>
</protein>
<dbReference type="Proteomes" id="UP001177003">
    <property type="component" value="Chromosome 5"/>
</dbReference>
<dbReference type="AlphaFoldDB" id="A0AA35Z7Z4"/>
<organism evidence="1 2">
    <name type="scientific">Lactuca saligna</name>
    <name type="common">Willowleaf lettuce</name>
    <dbReference type="NCBI Taxonomy" id="75948"/>
    <lineage>
        <taxon>Eukaryota</taxon>
        <taxon>Viridiplantae</taxon>
        <taxon>Streptophyta</taxon>
        <taxon>Embryophyta</taxon>
        <taxon>Tracheophyta</taxon>
        <taxon>Spermatophyta</taxon>
        <taxon>Magnoliopsida</taxon>
        <taxon>eudicotyledons</taxon>
        <taxon>Gunneridae</taxon>
        <taxon>Pentapetalae</taxon>
        <taxon>asterids</taxon>
        <taxon>campanulids</taxon>
        <taxon>Asterales</taxon>
        <taxon>Asteraceae</taxon>
        <taxon>Cichorioideae</taxon>
        <taxon>Cichorieae</taxon>
        <taxon>Lactucinae</taxon>
        <taxon>Lactuca</taxon>
    </lineage>
</organism>
<keyword evidence="2" id="KW-1185">Reference proteome</keyword>
<dbReference type="InterPro" id="IPR051177">
    <property type="entry name" value="CIK-Related_Protein"/>
</dbReference>
<name>A0AA35Z7Z4_LACSI</name>
<dbReference type="Gene3D" id="1.25.10.10">
    <property type="entry name" value="Leucine-rich Repeat Variant"/>
    <property type="match status" value="1"/>
</dbReference>